<evidence type="ECO:0000256" key="2">
    <source>
        <dbReference type="ARBA" id="ARBA00022741"/>
    </source>
</evidence>
<dbReference type="InterPro" id="IPR000962">
    <property type="entry name" value="Znf_DskA_TraR"/>
</dbReference>
<dbReference type="InterPro" id="IPR003814">
    <property type="entry name" value="FmdEsu_dom"/>
</dbReference>
<name>A0A3B1E919_9ZZZZ</name>
<evidence type="ECO:0000256" key="4">
    <source>
        <dbReference type="ARBA" id="ARBA00022833"/>
    </source>
</evidence>
<evidence type="ECO:0000256" key="5">
    <source>
        <dbReference type="ARBA" id="ARBA00023134"/>
    </source>
</evidence>
<dbReference type="SUPFAM" id="SSF143555">
    <property type="entry name" value="FwdE-like"/>
    <property type="match status" value="1"/>
</dbReference>
<sequence>MIHPKDYLEAGQRFHGHKCPAMPMGLRVGAAAMNTLGVERACDGQLIALVEIGENHCATCFADGVQMITGCTFGKGNIHRLHLGKWGVTLLDKATGRAIRVSPKAEAMLANKETSFFKDYREKGIPASMVPEDVVEPLVEKVMNAPDEMLLDIGQVHQREWNEPKHSFDGFPCQECGEMVVEGYARVAGGKLVCIPCHAKLTNTAEPTTLASACALCC</sequence>
<dbReference type="Pfam" id="PF01258">
    <property type="entry name" value="zf-dskA_traR"/>
    <property type="match status" value="1"/>
</dbReference>
<evidence type="ECO:0000259" key="6">
    <source>
        <dbReference type="Pfam" id="PF01258"/>
    </source>
</evidence>
<feature type="domain" description="Formylmethanofuran dehydrogenase subunit E" evidence="7">
    <location>
        <begin position="14"/>
        <end position="151"/>
    </location>
</feature>
<proteinExistence type="predicted"/>
<accession>A0A3B1E919</accession>
<evidence type="ECO:0000259" key="7">
    <source>
        <dbReference type="Pfam" id="PF02663"/>
    </source>
</evidence>
<dbReference type="EMBL" id="UOGK01000701">
    <property type="protein sequence ID" value="VAX42487.1"/>
    <property type="molecule type" value="Genomic_DNA"/>
</dbReference>
<keyword evidence="2" id="KW-0547">Nucleotide-binding</keyword>
<protein>
    <submittedName>
        <fullName evidence="8">Formylmethanofuran dehydrogenase subunit E</fullName>
    </submittedName>
</protein>
<dbReference type="InterPro" id="IPR053194">
    <property type="entry name" value="tRNA_methyltr_O"/>
</dbReference>
<dbReference type="Pfam" id="PF02663">
    <property type="entry name" value="FmdE"/>
    <property type="match status" value="1"/>
</dbReference>
<dbReference type="InterPro" id="IPR023288">
    <property type="entry name" value="Pa2218-like_dom_sf"/>
</dbReference>
<keyword evidence="4" id="KW-0862">Zinc</keyword>
<dbReference type="Gene3D" id="3.30.1330.20">
    <property type="entry name" value="Tubulin/FtsZ, C-terminal domain"/>
    <property type="match status" value="1"/>
</dbReference>
<evidence type="ECO:0000313" key="8">
    <source>
        <dbReference type="EMBL" id="VAX42487.1"/>
    </source>
</evidence>
<keyword evidence="3" id="KW-0863">Zinc-finger</keyword>
<dbReference type="Gene3D" id="1.10.3320.10">
    <property type="entry name" value="pa2218 like domain"/>
    <property type="match status" value="1"/>
</dbReference>
<dbReference type="AlphaFoldDB" id="A0A3B1E919"/>
<evidence type="ECO:0000256" key="1">
    <source>
        <dbReference type="ARBA" id="ARBA00022723"/>
    </source>
</evidence>
<dbReference type="InterPro" id="IPR037103">
    <property type="entry name" value="Tubulin/FtsZ-like_C"/>
</dbReference>
<dbReference type="PANTHER" id="PTHR39418">
    <property type="entry name" value="DEHYDROGENASE-RELATED"/>
    <property type="match status" value="1"/>
</dbReference>
<reference evidence="8" key="1">
    <citation type="submission" date="2018-06" db="EMBL/GenBank/DDBJ databases">
        <authorList>
            <person name="Zhirakovskaya E."/>
        </authorList>
    </citation>
    <scope>NUCLEOTIDE SEQUENCE</scope>
</reference>
<keyword evidence="5" id="KW-0342">GTP-binding</keyword>
<dbReference type="PANTHER" id="PTHR39418:SF1">
    <property type="entry name" value="DEHYDROGENASE"/>
    <property type="match status" value="1"/>
</dbReference>
<dbReference type="GO" id="GO:0005525">
    <property type="term" value="F:GTP binding"/>
    <property type="evidence" value="ECO:0007669"/>
    <property type="project" value="UniProtKB-KW"/>
</dbReference>
<evidence type="ECO:0000256" key="3">
    <source>
        <dbReference type="ARBA" id="ARBA00022771"/>
    </source>
</evidence>
<keyword evidence="1" id="KW-0479">Metal-binding</keyword>
<dbReference type="GO" id="GO:0008270">
    <property type="term" value="F:zinc ion binding"/>
    <property type="evidence" value="ECO:0007669"/>
    <property type="project" value="UniProtKB-KW"/>
</dbReference>
<gene>
    <name evidence="8" type="ORF">MNBD_PLANCTO03-1453</name>
</gene>
<feature type="domain" description="Zinc finger DksA/TraR C4-type" evidence="6">
    <location>
        <begin position="170"/>
        <end position="201"/>
    </location>
</feature>
<organism evidence="8">
    <name type="scientific">hydrothermal vent metagenome</name>
    <dbReference type="NCBI Taxonomy" id="652676"/>
    <lineage>
        <taxon>unclassified sequences</taxon>
        <taxon>metagenomes</taxon>
        <taxon>ecological metagenomes</taxon>
    </lineage>
</organism>